<reference evidence="2 3" key="1">
    <citation type="submission" date="2016-07" db="EMBL/GenBank/DDBJ databases">
        <title>Pervasive Adenine N6-methylation of Active Genes in Fungi.</title>
        <authorList>
            <consortium name="DOE Joint Genome Institute"/>
            <person name="Mondo S.J."/>
            <person name="Dannebaum R.O."/>
            <person name="Kuo R.C."/>
            <person name="Labutti K."/>
            <person name="Haridas S."/>
            <person name="Kuo A."/>
            <person name="Salamov A."/>
            <person name="Ahrendt S.R."/>
            <person name="Lipzen A."/>
            <person name="Sullivan W."/>
            <person name="Andreopoulos W.B."/>
            <person name="Clum A."/>
            <person name="Lindquist E."/>
            <person name="Daum C."/>
            <person name="Ramamoorthy G.K."/>
            <person name="Gryganskyi A."/>
            <person name="Culley D."/>
            <person name="Magnuson J.K."/>
            <person name="James T.Y."/>
            <person name="O'Malley M.A."/>
            <person name="Stajich J.E."/>
            <person name="Spatafora J.W."/>
            <person name="Visel A."/>
            <person name="Grigoriev I.V."/>
        </authorList>
    </citation>
    <scope>NUCLEOTIDE SEQUENCE [LARGE SCALE GENOMIC DNA]</scope>
    <source>
        <strain evidence="2 3">NRRL 2496</strain>
    </source>
</reference>
<feature type="transmembrane region" description="Helical" evidence="1">
    <location>
        <begin position="12"/>
        <end position="30"/>
    </location>
</feature>
<keyword evidence="3" id="KW-1185">Reference proteome</keyword>
<organism evidence="2 3">
    <name type="scientific">Syncephalastrum racemosum</name>
    <name type="common">Filamentous fungus</name>
    <dbReference type="NCBI Taxonomy" id="13706"/>
    <lineage>
        <taxon>Eukaryota</taxon>
        <taxon>Fungi</taxon>
        <taxon>Fungi incertae sedis</taxon>
        <taxon>Mucoromycota</taxon>
        <taxon>Mucoromycotina</taxon>
        <taxon>Mucoromycetes</taxon>
        <taxon>Mucorales</taxon>
        <taxon>Syncephalastraceae</taxon>
        <taxon>Syncephalastrum</taxon>
    </lineage>
</organism>
<accession>A0A1X2HUU0</accession>
<evidence type="ECO:0000313" key="3">
    <source>
        <dbReference type="Proteomes" id="UP000242180"/>
    </source>
</evidence>
<dbReference type="AlphaFoldDB" id="A0A1X2HUU0"/>
<dbReference type="Proteomes" id="UP000242180">
    <property type="component" value="Unassembled WGS sequence"/>
</dbReference>
<keyword evidence="1" id="KW-0812">Transmembrane</keyword>
<dbReference type="EMBL" id="MCGN01000001">
    <property type="protein sequence ID" value="ORZ03365.1"/>
    <property type="molecule type" value="Genomic_DNA"/>
</dbReference>
<protein>
    <submittedName>
        <fullName evidence="2">Uncharacterized protein</fullName>
    </submittedName>
</protein>
<gene>
    <name evidence="2" type="ORF">BCR43DRAFT_560084</name>
</gene>
<proteinExistence type="predicted"/>
<feature type="transmembrane region" description="Helical" evidence="1">
    <location>
        <begin position="262"/>
        <end position="284"/>
    </location>
</feature>
<name>A0A1X2HUU0_SYNRA</name>
<evidence type="ECO:0000313" key="2">
    <source>
        <dbReference type="EMBL" id="ORZ03365.1"/>
    </source>
</evidence>
<evidence type="ECO:0000256" key="1">
    <source>
        <dbReference type="SAM" id="Phobius"/>
    </source>
</evidence>
<keyword evidence="1" id="KW-1133">Transmembrane helix</keyword>
<feature type="transmembrane region" description="Helical" evidence="1">
    <location>
        <begin position="205"/>
        <end position="232"/>
    </location>
</feature>
<comment type="caution">
    <text evidence="2">The sequence shown here is derived from an EMBL/GenBank/DDBJ whole genome shotgun (WGS) entry which is preliminary data.</text>
</comment>
<sequence length="347" mass="39059">MHFSWSERSHCIFESLTWIIALYVLWRVAKRQGGWRGTISRMCLYGGYLCALIIVLCTLFNVMHTPKELAPLDGSIKASNIQKNHTAPAEESIANPASIEHISMDPIIDNVANEAEQASSESMSEQEPAMPKIDEDMETLSQPSAPESVHRSDADTAEPFRFADTIDIPAVISWILHIGAQWSMAGLVPLLTYMQREQIPSICSFAAYGVLVTLFPVATGICNILAALYVALGYALYSVHPMEGDKIDEETMEYLKERAETWSTLTMLALQYMLVIALYLAAWFGRKWEATHLRQHLHDDHDAYRFDSYPHDAKQPILGLNEKPDHIRQGSRDYATAVDVDLTRRSV</sequence>
<feature type="transmembrane region" description="Helical" evidence="1">
    <location>
        <begin position="42"/>
        <end position="63"/>
    </location>
</feature>
<keyword evidence="1" id="KW-0472">Membrane</keyword>
<feature type="transmembrane region" description="Helical" evidence="1">
    <location>
        <begin position="171"/>
        <end position="193"/>
    </location>
</feature>
<dbReference type="InParanoid" id="A0A1X2HUU0"/>